<sequence>MAPAADRRLTRLLVNVTVDRSLWPVHLVLGADATVVTDRAESLVHLVLGPFTFICLFIKRTCREVFSPPQTAVKTCRELVGHVLMGVLLKLFLASVYLTLACSCSWTLKPYRKLKLLPITILMHGSFQKCKVSEFPSTSISPLQALISARNHLEGPFLEWRIKQCLYYTDGTPKRGPNLPESKTPRYRRRQQVKVSLDQYSDYHNLCKDLAHELKDLVSFQWIYEEYKNYYHFDFTTKTEADDGNLFFAELSQMKTEDAWAVSCCCMIEPNDDGIPYFYSTLKLLTCYWYK</sequence>
<dbReference type="Proteomes" id="UP000095767">
    <property type="component" value="Unassembled WGS sequence"/>
</dbReference>
<reference evidence="3 4" key="1">
    <citation type="submission" date="2016-09" db="EMBL/GenBank/DDBJ databases">
        <title>The draft genome of Dichanthelium oligosanthes: A C3 panicoid grass species.</title>
        <authorList>
            <person name="Studer A.J."/>
            <person name="Schnable J.C."/>
            <person name="Brutnell T.P."/>
        </authorList>
    </citation>
    <scope>NUCLEOTIDE SEQUENCE [LARGE SCALE GENOMIC DNA]</scope>
    <source>
        <strain evidence="4">cv. Kellogg 1175</strain>
        <tissue evidence="3">Leaf</tissue>
    </source>
</reference>
<dbReference type="PANTHER" id="PTHR33326:SF16">
    <property type="match status" value="1"/>
</dbReference>
<evidence type="ECO:0000313" key="3">
    <source>
        <dbReference type="EMBL" id="OEL23558.1"/>
    </source>
</evidence>
<gene>
    <name evidence="3" type="ORF">BAE44_0015423</name>
</gene>
<feature type="transmembrane region" description="Helical" evidence="1">
    <location>
        <begin position="79"/>
        <end position="100"/>
    </location>
</feature>
<keyword evidence="4" id="KW-1185">Reference proteome</keyword>
<keyword evidence="1" id="KW-0812">Transmembrane</keyword>
<protein>
    <recommendedName>
        <fullName evidence="2">DUF3615 domain-containing protein</fullName>
    </recommendedName>
</protein>
<comment type="caution">
    <text evidence="3">The sequence shown here is derived from an EMBL/GenBank/DDBJ whole genome shotgun (WGS) entry which is preliminary data.</text>
</comment>
<evidence type="ECO:0000313" key="4">
    <source>
        <dbReference type="Proteomes" id="UP000095767"/>
    </source>
</evidence>
<keyword evidence="1" id="KW-1133">Transmembrane helix</keyword>
<dbReference type="Pfam" id="PF12274">
    <property type="entry name" value="DUF3615"/>
    <property type="match status" value="1"/>
</dbReference>
<evidence type="ECO:0000259" key="2">
    <source>
        <dbReference type="Pfam" id="PF12274"/>
    </source>
</evidence>
<organism evidence="3 4">
    <name type="scientific">Dichanthelium oligosanthes</name>
    <dbReference type="NCBI Taxonomy" id="888268"/>
    <lineage>
        <taxon>Eukaryota</taxon>
        <taxon>Viridiplantae</taxon>
        <taxon>Streptophyta</taxon>
        <taxon>Embryophyta</taxon>
        <taxon>Tracheophyta</taxon>
        <taxon>Spermatophyta</taxon>
        <taxon>Magnoliopsida</taxon>
        <taxon>Liliopsida</taxon>
        <taxon>Poales</taxon>
        <taxon>Poaceae</taxon>
        <taxon>PACMAD clade</taxon>
        <taxon>Panicoideae</taxon>
        <taxon>Panicodae</taxon>
        <taxon>Paniceae</taxon>
        <taxon>Dichantheliinae</taxon>
        <taxon>Dichanthelium</taxon>
    </lineage>
</organism>
<evidence type="ECO:0000256" key="1">
    <source>
        <dbReference type="SAM" id="Phobius"/>
    </source>
</evidence>
<dbReference type="OrthoDB" id="687911at2759"/>
<dbReference type="InterPro" id="IPR022059">
    <property type="entry name" value="DUF3615"/>
</dbReference>
<name>A0A1E5VEI5_9POAL</name>
<feature type="domain" description="DUF3615" evidence="2">
    <location>
        <begin position="194"/>
        <end position="274"/>
    </location>
</feature>
<proteinExistence type="predicted"/>
<dbReference type="AlphaFoldDB" id="A0A1E5VEI5"/>
<dbReference type="PANTHER" id="PTHR33326">
    <property type="entry name" value="OS05G0543800 PROTEIN"/>
    <property type="match status" value="1"/>
</dbReference>
<dbReference type="EMBL" id="LWDX02042174">
    <property type="protein sequence ID" value="OEL23558.1"/>
    <property type="molecule type" value="Genomic_DNA"/>
</dbReference>
<keyword evidence="1" id="KW-0472">Membrane</keyword>
<accession>A0A1E5VEI5</accession>